<dbReference type="EMBL" id="CP006773">
    <property type="protein sequence ID" value="AHD02892.1"/>
    <property type="molecule type" value="Genomic_DNA"/>
</dbReference>
<name>V9W151_9RHOB</name>
<evidence type="ECO:0000313" key="1">
    <source>
        <dbReference type="EMBL" id="AHD02892.1"/>
    </source>
</evidence>
<dbReference type="KEGG" id="lmd:METH_04845"/>
<accession>V9W151</accession>
<dbReference type="RefSeq" id="WP_024089260.1">
    <property type="nucleotide sequence ID" value="NC_023135.1"/>
</dbReference>
<gene>
    <name evidence="1" type="ORF">METH_04845</name>
</gene>
<evidence type="ECO:0000313" key="2">
    <source>
        <dbReference type="Proteomes" id="UP000018780"/>
    </source>
</evidence>
<reference evidence="1 2" key="1">
    <citation type="submission" date="2013-09" db="EMBL/GenBank/DDBJ databases">
        <authorList>
            <consortium name="DOE Joint Genome Institute"/>
            <person name="Klenk H.-P."/>
            <person name="Huntemann M."/>
            <person name="Han J."/>
            <person name="Chen A."/>
            <person name="Kyrpides N."/>
            <person name="Mavromatis K."/>
            <person name="Markowitz V."/>
            <person name="Palaniappan K."/>
            <person name="Ivanova N."/>
            <person name="Schaumberg A."/>
            <person name="Pati A."/>
            <person name="Liolios K."/>
            <person name="Nordberg H.P."/>
            <person name="Cantor M.N."/>
            <person name="Hua S.X."/>
            <person name="Woyke T."/>
        </authorList>
    </citation>
    <scope>NUCLEOTIDE SEQUENCE [LARGE SCALE GENOMIC DNA]</scope>
    <source>
        <strain evidence="1 2">DSM 14336</strain>
    </source>
</reference>
<keyword evidence="2" id="KW-1185">Reference proteome</keyword>
<proteinExistence type="predicted"/>
<dbReference type="HOGENOM" id="CLU_1376662_0_0_5"/>
<dbReference type="Proteomes" id="UP000018780">
    <property type="component" value="Chromosome"/>
</dbReference>
<dbReference type="STRING" id="999552.METH_04845"/>
<dbReference type="AlphaFoldDB" id="V9W151"/>
<sequence length="198" mass="22098">MAMYATLLTQARAELTAQFTVGAGTKNLVLIKAIVVCSQYPELNARRLRGFLKEATGIRTDFFIQDGPFQFLDPAPNKERVQKMLLVAAEQEPSQLVKECVQETVPFGEKVFRQASDTWARIGKPLPANVPNSSIMGPVKTSRNYSYINDDSGKREWVIVTIASEFSGSPYEINNTMIGLFDLDHKVCQGNRFCLAED</sequence>
<protein>
    <submittedName>
        <fullName evidence="1">Uncharacterized protein</fullName>
    </submittedName>
</protein>
<organism evidence="1 2">
    <name type="scientific">Leisingera methylohalidivorans DSM 14336</name>
    <dbReference type="NCBI Taxonomy" id="999552"/>
    <lineage>
        <taxon>Bacteria</taxon>
        <taxon>Pseudomonadati</taxon>
        <taxon>Pseudomonadota</taxon>
        <taxon>Alphaproteobacteria</taxon>
        <taxon>Rhodobacterales</taxon>
        <taxon>Roseobacteraceae</taxon>
        <taxon>Leisingera</taxon>
    </lineage>
</organism>